<evidence type="ECO:0000313" key="2">
    <source>
        <dbReference type="EMBL" id="ABM80478.1"/>
    </source>
</evidence>
<organism evidence="2 3">
    <name type="scientific">Hyperthermus butylicus (strain DSM 5456 / JCM 9403 / PLM1-5)</name>
    <dbReference type="NCBI Taxonomy" id="415426"/>
    <lineage>
        <taxon>Archaea</taxon>
        <taxon>Thermoproteota</taxon>
        <taxon>Thermoprotei</taxon>
        <taxon>Desulfurococcales</taxon>
        <taxon>Pyrodictiaceae</taxon>
        <taxon>Hyperthermus</taxon>
    </lineage>
</organism>
<evidence type="ECO:0000256" key="1">
    <source>
        <dbReference type="SAM" id="Phobius"/>
    </source>
</evidence>
<feature type="transmembrane region" description="Helical" evidence="1">
    <location>
        <begin position="156"/>
        <end position="175"/>
    </location>
</feature>
<feature type="transmembrane region" description="Helical" evidence="1">
    <location>
        <begin position="129"/>
        <end position="150"/>
    </location>
</feature>
<sequence>MPLDGSPLMGRGCSVGLRGLVRLPREPSAAGIIVFSAAVGVVSMESVTLWGLLFAAAAVSLHVLTFDAAFDAAKRRCARLVAAVASVNVLPYAAAFILGRSAVAAALLAYSPLFAGYTAAAVRGLLGTAMGYIADAALLSYTAVLASVLAGEPTTLTITAAGLMALYTASTAAYVESRLPMRSTSPLLPLALWLPALPLAAAVKPALHC</sequence>
<feature type="transmembrane region" description="Helical" evidence="1">
    <location>
        <begin position="50"/>
        <end position="70"/>
    </location>
</feature>
<dbReference type="HOGENOM" id="CLU_1313111_0_0_2"/>
<dbReference type="KEGG" id="hbu:Hbut_0620"/>
<accession>A2BKG6</accession>
<keyword evidence="1" id="KW-0472">Membrane</keyword>
<reference evidence="2 3" key="1">
    <citation type="journal article" date="2007" name="Archaea">
        <title>The genome of Hyperthermus butylicus: a sulfur-reducing, peptide fermenting, neutrophilic Crenarchaeote growing up to 108 degrees C.</title>
        <authorList>
            <person name="Brugger K."/>
            <person name="Chen L."/>
            <person name="Stark M."/>
            <person name="Zibat A."/>
            <person name="Redder P."/>
            <person name="Ruepp A."/>
            <person name="Awayez M."/>
            <person name="She Q."/>
            <person name="Garrett R.A."/>
            <person name="Klenk H.P."/>
        </authorList>
    </citation>
    <scope>NUCLEOTIDE SEQUENCE [LARGE SCALE GENOMIC DNA]</scope>
    <source>
        <strain evidence="3">DSM 5456 / JCM 9403 / PLM1-5</strain>
    </source>
</reference>
<keyword evidence="1" id="KW-1133">Transmembrane helix</keyword>
<evidence type="ECO:0000313" key="3">
    <source>
        <dbReference type="Proteomes" id="UP000002593"/>
    </source>
</evidence>
<feature type="transmembrane region" description="Helical" evidence="1">
    <location>
        <begin position="77"/>
        <end position="97"/>
    </location>
</feature>
<dbReference type="AlphaFoldDB" id="A2BKG6"/>
<name>A2BKG6_HYPBU</name>
<gene>
    <name evidence="2" type="ordered locus">Hbut_0620</name>
</gene>
<dbReference type="Proteomes" id="UP000002593">
    <property type="component" value="Chromosome"/>
</dbReference>
<protein>
    <submittedName>
        <fullName evidence="2">Uncharacterized protein</fullName>
    </submittedName>
</protein>
<dbReference type="OrthoDB" id="385922at2157"/>
<keyword evidence="1" id="KW-0812">Transmembrane</keyword>
<dbReference type="GeneID" id="4781833"/>
<dbReference type="EMBL" id="CP000493">
    <property type="protein sequence ID" value="ABM80478.1"/>
    <property type="molecule type" value="Genomic_DNA"/>
</dbReference>
<keyword evidence="3" id="KW-1185">Reference proteome</keyword>
<feature type="transmembrane region" description="Helical" evidence="1">
    <location>
        <begin position="103"/>
        <end position="122"/>
    </location>
</feature>
<dbReference type="EnsemblBacteria" id="ABM80478">
    <property type="protein sequence ID" value="ABM80478"/>
    <property type="gene ID" value="Hbut_0620"/>
</dbReference>
<proteinExistence type="predicted"/>
<dbReference type="RefSeq" id="WP_011821795.1">
    <property type="nucleotide sequence ID" value="NC_008818.1"/>
</dbReference>
<dbReference type="STRING" id="415426.Hbut_0620"/>
<dbReference type="eggNOG" id="arCOG06025">
    <property type="taxonomic scope" value="Archaea"/>
</dbReference>